<feature type="domain" description="Protein kinase" evidence="2">
    <location>
        <begin position="1"/>
        <end position="182"/>
    </location>
</feature>
<evidence type="ECO:0000259" key="2">
    <source>
        <dbReference type="PROSITE" id="PS50011"/>
    </source>
</evidence>
<dbReference type="GO" id="GO:0004672">
    <property type="term" value="F:protein kinase activity"/>
    <property type="evidence" value="ECO:0007669"/>
    <property type="project" value="InterPro"/>
</dbReference>
<name>A0AA89AP99_9ASTE</name>
<dbReference type="PANTHER" id="PTHR11439">
    <property type="entry name" value="GAG-POL-RELATED RETROTRANSPOSON"/>
    <property type="match status" value="1"/>
</dbReference>
<gene>
    <name evidence="3" type="ORF">RJ639_011487</name>
</gene>
<dbReference type="AlphaFoldDB" id="A0AA89AP99"/>
<dbReference type="EMBL" id="JAVXUP010001595">
    <property type="protein sequence ID" value="KAK3009917.1"/>
    <property type="molecule type" value="Genomic_DNA"/>
</dbReference>
<feature type="transmembrane region" description="Helical" evidence="1">
    <location>
        <begin position="39"/>
        <end position="65"/>
    </location>
</feature>
<accession>A0AA89AP99</accession>
<dbReference type="SUPFAM" id="SSF56112">
    <property type="entry name" value="Protein kinase-like (PK-like)"/>
    <property type="match status" value="1"/>
</dbReference>
<sequence>MTISHCDLKPSNVLLEDDLCAHIGDFGLARIIVAMGMMVTLRVVVTVQVAVVFIMMVTIVCEIVIDVCDSSNIVAIVIVVVAIIVGSGSTNFGVMFDHDGAKGEVSGFVDSDYAGDLGPICWKSVLQSTTTLSTTEAEYMALTEAAKEALWLKGLVEELGFKQCGVLLQCDSQSALDLAKNQ</sequence>
<comment type="caution">
    <text evidence="3">The sequence shown here is derived from an EMBL/GenBank/DDBJ whole genome shotgun (WGS) entry which is preliminary data.</text>
</comment>
<keyword evidence="4" id="KW-1185">Reference proteome</keyword>
<dbReference type="Proteomes" id="UP001188597">
    <property type="component" value="Unassembled WGS sequence"/>
</dbReference>
<proteinExistence type="predicted"/>
<evidence type="ECO:0000313" key="3">
    <source>
        <dbReference type="EMBL" id="KAK3009917.1"/>
    </source>
</evidence>
<reference evidence="3" key="1">
    <citation type="submission" date="2022-12" db="EMBL/GenBank/DDBJ databases">
        <title>Draft genome assemblies for two species of Escallonia (Escalloniales).</title>
        <authorList>
            <person name="Chanderbali A."/>
            <person name="Dervinis C."/>
            <person name="Anghel I."/>
            <person name="Soltis D."/>
            <person name="Soltis P."/>
            <person name="Zapata F."/>
        </authorList>
    </citation>
    <scope>NUCLEOTIDE SEQUENCE</scope>
    <source>
        <strain evidence="3">UCBG64.0493</strain>
        <tissue evidence="3">Leaf</tissue>
    </source>
</reference>
<dbReference type="PROSITE" id="PS00108">
    <property type="entry name" value="PROTEIN_KINASE_ST"/>
    <property type="match status" value="1"/>
</dbReference>
<protein>
    <recommendedName>
        <fullName evidence="2">Protein kinase domain-containing protein</fullName>
    </recommendedName>
</protein>
<feature type="transmembrane region" description="Helical" evidence="1">
    <location>
        <begin position="71"/>
        <end position="94"/>
    </location>
</feature>
<keyword evidence="1" id="KW-0812">Transmembrane</keyword>
<dbReference type="GO" id="GO:0005524">
    <property type="term" value="F:ATP binding"/>
    <property type="evidence" value="ECO:0007669"/>
    <property type="project" value="InterPro"/>
</dbReference>
<organism evidence="3 4">
    <name type="scientific">Escallonia herrerae</name>
    <dbReference type="NCBI Taxonomy" id="1293975"/>
    <lineage>
        <taxon>Eukaryota</taxon>
        <taxon>Viridiplantae</taxon>
        <taxon>Streptophyta</taxon>
        <taxon>Embryophyta</taxon>
        <taxon>Tracheophyta</taxon>
        <taxon>Spermatophyta</taxon>
        <taxon>Magnoliopsida</taxon>
        <taxon>eudicotyledons</taxon>
        <taxon>Gunneridae</taxon>
        <taxon>Pentapetalae</taxon>
        <taxon>asterids</taxon>
        <taxon>campanulids</taxon>
        <taxon>Escalloniales</taxon>
        <taxon>Escalloniaceae</taxon>
        <taxon>Escallonia</taxon>
    </lineage>
</organism>
<dbReference type="PROSITE" id="PS50011">
    <property type="entry name" value="PROTEIN_KINASE_DOM"/>
    <property type="match status" value="1"/>
</dbReference>
<dbReference type="Gene3D" id="1.10.510.10">
    <property type="entry name" value="Transferase(Phosphotransferase) domain 1"/>
    <property type="match status" value="1"/>
</dbReference>
<keyword evidence="1" id="KW-1133">Transmembrane helix</keyword>
<dbReference type="CDD" id="cd09272">
    <property type="entry name" value="RNase_HI_RT_Ty1"/>
    <property type="match status" value="1"/>
</dbReference>
<evidence type="ECO:0000256" key="1">
    <source>
        <dbReference type="SAM" id="Phobius"/>
    </source>
</evidence>
<evidence type="ECO:0000313" key="4">
    <source>
        <dbReference type="Proteomes" id="UP001188597"/>
    </source>
</evidence>
<dbReference type="InterPro" id="IPR011009">
    <property type="entry name" value="Kinase-like_dom_sf"/>
</dbReference>
<dbReference type="InterPro" id="IPR008271">
    <property type="entry name" value="Ser/Thr_kinase_AS"/>
</dbReference>
<dbReference type="InterPro" id="IPR000719">
    <property type="entry name" value="Prot_kinase_dom"/>
</dbReference>
<feature type="non-terminal residue" evidence="3">
    <location>
        <position position="1"/>
    </location>
</feature>
<keyword evidence="1" id="KW-0472">Membrane</keyword>